<proteinExistence type="predicted"/>
<evidence type="ECO:0000313" key="5">
    <source>
        <dbReference type="EMBL" id="SBV51745.1"/>
    </source>
</evidence>
<evidence type="ECO:0008006" key="7">
    <source>
        <dbReference type="Google" id="ProtNLM"/>
    </source>
</evidence>
<dbReference type="InterPro" id="IPR051474">
    <property type="entry name" value="Anti-sigma-K/W_factor"/>
</dbReference>
<dbReference type="GO" id="GO:0016989">
    <property type="term" value="F:sigma factor antagonist activity"/>
    <property type="evidence" value="ECO:0007669"/>
    <property type="project" value="TreeGrafter"/>
</dbReference>
<evidence type="ECO:0000313" key="6">
    <source>
        <dbReference type="Proteomes" id="UP000092503"/>
    </source>
</evidence>
<evidence type="ECO:0000256" key="2">
    <source>
        <dbReference type="ARBA" id="ARBA00022692"/>
    </source>
</evidence>
<protein>
    <recommendedName>
        <fullName evidence="7">Zinc-finger domain-containing protein</fullName>
    </recommendedName>
</protein>
<gene>
    <name evidence="5" type="ORF">XBLMG947_2535</name>
</gene>
<evidence type="ECO:0000256" key="3">
    <source>
        <dbReference type="ARBA" id="ARBA00022989"/>
    </source>
</evidence>
<dbReference type="InterPro" id="IPR041916">
    <property type="entry name" value="Anti_sigma_zinc_sf"/>
</dbReference>
<keyword evidence="4" id="KW-0472">Membrane</keyword>
<dbReference type="PANTHER" id="PTHR37461">
    <property type="entry name" value="ANTI-SIGMA-K FACTOR RSKA"/>
    <property type="match status" value="1"/>
</dbReference>
<dbReference type="Proteomes" id="UP000092503">
    <property type="component" value="Unassembled WGS sequence"/>
</dbReference>
<sequence length="249" mass="26769">MKDIDESTLQAYADGALAPDQAGRVEAALAADPQRAADVRQLQQVKARLRNGYAAVLEEPVPAHLLDAARQHPPASPQRSAATANFPIQAPVPTARRHATRRWAVPSSIAAALLIGLWVWQHQPLQPASSAVLAEQGQDASGALALALDRQLSGEQPGEVRMGLSFRAHDGRYCRSFSLQSSHAGLACRRGEGWHIELLSPLPPQGNDSQLRMASSTLPAALLEAIDARIDGQALDAEGERNARAHHWR</sequence>
<keyword evidence="2" id="KW-0812">Transmembrane</keyword>
<evidence type="ECO:0000256" key="4">
    <source>
        <dbReference type="ARBA" id="ARBA00023136"/>
    </source>
</evidence>
<dbReference type="PANTHER" id="PTHR37461:SF1">
    <property type="entry name" value="ANTI-SIGMA-K FACTOR RSKA"/>
    <property type="match status" value="1"/>
</dbReference>
<accession>A0A1C3NMW5</accession>
<dbReference type="GO" id="GO:0006417">
    <property type="term" value="P:regulation of translation"/>
    <property type="evidence" value="ECO:0007669"/>
    <property type="project" value="TreeGrafter"/>
</dbReference>
<evidence type="ECO:0000256" key="1">
    <source>
        <dbReference type="ARBA" id="ARBA00004167"/>
    </source>
</evidence>
<dbReference type="GO" id="GO:0016020">
    <property type="term" value="C:membrane"/>
    <property type="evidence" value="ECO:0007669"/>
    <property type="project" value="UniProtKB-SubCell"/>
</dbReference>
<dbReference type="STRING" id="56449.XBLMG947_2535"/>
<comment type="subcellular location">
    <subcellularLocation>
        <location evidence="1">Membrane</location>
        <topology evidence="1">Single-pass membrane protein</topology>
    </subcellularLocation>
</comment>
<keyword evidence="3" id="KW-1133">Transmembrane helix</keyword>
<dbReference type="RefSeq" id="WP_065469025.1">
    <property type="nucleotide sequence ID" value="NZ_FLTX01000039.1"/>
</dbReference>
<dbReference type="AlphaFoldDB" id="A0A1C3NMW5"/>
<dbReference type="Gene3D" id="1.10.10.1320">
    <property type="entry name" value="Anti-sigma factor, zinc-finger domain"/>
    <property type="match status" value="1"/>
</dbReference>
<name>A0A1C3NMW5_9XANT</name>
<reference evidence="5 6" key="1">
    <citation type="submission" date="2016-06" db="EMBL/GenBank/DDBJ databases">
        <authorList>
            <person name="Kjaerup R.B."/>
            <person name="Dalgaard T.S."/>
            <person name="Juul-Madsen H.R."/>
        </authorList>
    </citation>
    <scope>NUCLEOTIDE SEQUENCE [LARGE SCALE GENOMIC DNA]</scope>
    <source>
        <strain evidence="5">LMG947</strain>
    </source>
</reference>
<dbReference type="EMBL" id="FLTX01000039">
    <property type="protein sequence ID" value="SBV51745.1"/>
    <property type="molecule type" value="Genomic_DNA"/>
</dbReference>
<organism evidence="5 6">
    <name type="scientific">Xanthomonas bromi</name>
    <dbReference type="NCBI Taxonomy" id="56449"/>
    <lineage>
        <taxon>Bacteria</taxon>
        <taxon>Pseudomonadati</taxon>
        <taxon>Pseudomonadota</taxon>
        <taxon>Gammaproteobacteria</taxon>
        <taxon>Lysobacterales</taxon>
        <taxon>Lysobacteraceae</taxon>
        <taxon>Xanthomonas</taxon>
    </lineage>
</organism>